<feature type="transmembrane region" description="Helical" evidence="1">
    <location>
        <begin position="72"/>
        <end position="90"/>
    </location>
</feature>
<feature type="domain" description="EamA" evidence="2">
    <location>
        <begin position="3"/>
        <end position="143"/>
    </location>
</feature>
<dbReference type="SUPFAM" id="SSF103481">
    <property type="entry name" value="Multidrug resistance efflux transporter EmrE"/>
    <property type="match status" value="1"/>
</dbReference>
<dbReference type="GO" id="GO:0016020">
    <property type="term" value="C:membrane"/>
    <property type="evidence" value="ECO:0007669"/>
    <property type="project" value="InterPro"/>
</dbReference>
<feature type="transmembrane region" description="Helical" evidence="1">
    <location>
        <begin position="102"/>
        <end position="119"/>
    </location>
</feature>
<dbReference type="AlphaFoldDB" id="A0A6C0BSK5"/>
<dbReference type="InterPro" id="IPR000620">
    <property type="entry name" value="EamA_dom"/>
</dbReference>
<sequence length="143" mass="16452">MDSWIIYGLIAAVLIASRDLFTRKYAKKYSPSEHLLYYYVLCGIIIAGYSCYRKFHMKEKIRMIETQDIWKYVLVAAASVIIITPCEVMSIQKSKNPGTARALTNLNTLILFIVSVYFFKTEKLDFKKIMGILLTIGGIFLIF</sequence>
<proteinExistence type="predicted"/>
<feature type="transmembrane region" description="Helical" evidence="1">
    <location>
        <begin position="34"/>
        <end position="52"/>
    </location>
</feature>
<keyword evidence="1" id="KW-0812">Transmembrane</keyword>
<accession>A0A6C0BSK5</accession>
<organism evidence="3">
    <name type="scientific">viral metagenome</name>
    <dbReference type="NCBI Taxonomy" id="1070528"/>
    <lineage>
        <taxon>unclassified sequences</taxon>
        <taxon>metagenomes</taxon>
        <taxon>organismal metagenomes</taxon>
    </lineage>
</organism>
<keyword evidence="1" id="KW-1133">Transmembrane helix</keyword>
<dbReference type="Gene3D" id="1.10.3730.20">
    <property type="match status" value="1"/>
</dbReference>
<dbReference type="EMBL" id="MN739250">
    <property type="protein sequence ID" value="QHS95415.1"/>
    <property type="molecule type" value="Genomic_DNA"/>
</dbReference>
<evidence type="ECO:0000313" key="3">
    <source>
        <dbReference type="EMBL" id="QHS95415.1"/>
    </source>
</evidence>
<evidence type="ECO:0000256" key="1">
    <source>
        <dbReference type="SAM" id="Phobius"/>
    </source>
</evidence>
<keyword evidence="1" id="KW-0472">Membrane</keyword>
<evidence type="ECO:0000259" key="2">
    <source>
        <dbReference type="Pfam" id="PF00892"/>
    </source>
</evidence>
<name>A0A6C0BSK5_9ZZZZ</name>
<dbReference type="Pfam" id="PF00892">
    <property type="entry name" value="EamA"/>
    <property type="match status" value="1"/>
</dbReference>
<protein>
    <recommendedName>
        <fullName evidence="2">EamA domain-containing protein</fullName>
    </recommendedName>
</protein>
<reference evidence="3" key="1">
    <citation type="journal article" date="2020" name="Nature">
        <title>Giant virus diversity and host interactions through global metagenomics.</title>
        <authorList>
            <person name="Schulz F."/>
            <person name="Roux S."/>
            <person name="Paez-Espino D."/>
            <person name="Jungbluth S."/>
            <person name="Walsh D.A."/>
            <person name="Denef V.J."/>
            <person name="McMahon K.D."/>
            <person name="Konstantinidis K.T."/>
            <person name="Eloe-Fadrosh E.A."/>
            <person name="Kyrpides N.C."/>
            <person name="Woyke T."/>
        </authorList>
    </citation>
    <scope>NUCLEOTIDE SEQUENCE</scope>
    <source>
        <strain evidence="3">GVMAG-M-3300018428-35</strain>
    </source>
</reference>
<dbReference type="InterPro" id="IPR037185">
    <property type="entry name" value="EmrE-like"/>
</dbReference>